<evidence type="ECO:0000256" key="2">
    <source>
        <dbReference type="ARBA" id="ARBA00023002"/>
    </source>
</evidence>
<dbReference type="Pfam" id="PF13561">
    <property type="entry name" value="adh_short_C2"/>
    <property type="match status" value="1"/>
</dbReference>
<organism evidence="3 4">
    <name type="scientific">Metallosphaera yellowstonensis MK1</name>
    <dbReference type="NCBI Taxonomy" id="671065"/>
    <lineage>
        <taxon>Archaea</taxon>
        <taxon>Thermoproteota</taxon>
        <taxon>Thermoprotei</taxon>
        <taxon>Sulfolobales</taxon>
        <taxon>Sulfolobaceae</taxon>
        <taxon>Metallosphaera</taxon>
    </lineage>
</organism>
<dbReference type="NCBIfam" id="NF004453">
    <property type="entry name" value="PRK05786.1"/>
    <property type="match status" value="1"/>
</dbReference>
<dbReference type="Gene3D" id="3.40.50.720">
    <property type="entry name" value="NAD(P)-binding Rossmann-like Domain"/>
    <property type="match status" value="1"/>
</dbReference>
<comment type="similarity">
    <text evidence="1">Belongs to the short-chain dehydrogenases/reductases (SDR) family.</text>
</comment>
<dbReference type="RefSeq" id="WP_009071717.1">
    <property type="nucleotide sequence ID" value="NZ_JH597761.1"/>
</dbReference>
<dbReference type="Proteomes" id="UP000003980">
    <property type="component" value="Unassembled WGS sequence"/>
</dbReference>
<dbReference type="OrthoDB" id="24596at2157"/>
<dbReference type="GO" id="GO:0016491">
    <property type="term" value="F:oxidoreductase activity"/>
    <property type="evidence" value="ECO:0007669"/>
    <property type="project" value="UniProtKB-KW"/>
</dbReference>
<dbReference type="EMBL" id="JH597761">
    <property type="protein sequence ID" value="EHP70836.1"/>
    <property type="molecule type" value="Genomic_DNA"/>
</dbReference>
<evidence type="ECO:0000313" key="3">
    <source>
        <dbReference type="EMBL" id="EHP70836.1"/>
    </source>
</evidence>
<sequence>MRFSGKTFLLLGVSRGLGYALAYFLAKDGAKVILVSRDERKLQSIKESIAGVGKVDIIVGGVSSPESAIKLKESVRKVTDKLDGIAIMIGGYEEDRVENPVALDSMLNNHVKFPIYAVSAFLDLLRKGSVILLVSALRAVDKASPDQLSYAVAKAGTAKAVEILAAELLDKDIRVVGIAPSWIDGDFEPNRDWRSLRRLGDVKAPPEDFALVAAWLMSDEAQWVNGVVIPVDGGTRLRQG</sequence>
<dbReference type="STRING" id="671065.MetMK1DRAFT_00013400"/>
<reference evidence="3 4" key="1">
    <citation type="submission" date="2012-01" db="EMBL/GenBank/DDBJ databases">
        <title>Improved High-Quality Draft sequence of Metallosphaera yellowstonensis MK1.</title>
        <authorList>
            <consortium name="US DOE Joint Genome Institute"/>
            <person name="Lucas S."/>
            <person name="Han J."/>
            <person name="Cheng J.-F."/>
            <person name="Goodwin L."/>
            <person name="Pitluck S."/>
            <person name="Peters L."/>
            <person name="Teshima H."/>
            <person name="Detter J.C."/>
            <person name="Han C."/>
            <person name="Tapia R."/>
            <person name="Land M."/>
            <person name="Hauser L."/>
            <person name="Kyrpides N."/>
            <person name="Kozubal M."/>
            <person name="Macur R.E."/>
            <person name="Jay Z."/>
            <person name="Inskeep W."/>
            <person name="Woyke T."/>
        </authorList>
    </citation>
    <scope>NUCLEOTIDE SEQUENCE [LARGE SCALE GENOMIC DNA]</scope>
    <source>
        <strain evidence="3 4">MK1</strain>
    </source>
</reference>
<evidence type="ECO:0000256" key="1">
    <source>
        <dbReference type="ARBA" id="ARBA00006484"/>
    </source>
</evidence>
<keyword evidence="2" id="KW-0560">Oxidoreductase</keyword>
<dbReference type="SUPFAM" id="SSF51735">
    <property type="entry name" value="NAD(P)-binding Rossmann-fold domains"/>
    <property type="match status" value="1"/>
</dbReference>
<proteinExistence type="inferred from homology"/>
<dbReference type="InterPro" id="IPR002347">
    <property type="entry name" value="SDR_fam"/>
</dbReference>
<name>H2C3L5_9CREN</name>
<dbReference type="AlphaFoldDB" id="H2C3L5"/>
<dbReference type="InterPro" id="IPR051122">
    <property type="entry name" value="SDR_DHRS6-like"/>
</dbReference>
<keyword evidence="4" id="KW-1185">Reference proteome</keyword>
<dbReference type="eggNOG" id="arCOG01262">
    <property type="taxonomic scope" value="Archaea"/>
</dbReference>
<protein>
    <submittedName>
        <fullName evidence="3">Short-chain alcohol dehydrogenase like protein</fullName>
    </submittedName>
</protein>
<dbReference type="PANTHER" id="PTHR43477:SF1">
    <property type="entry name" value="DIHYDROANTICAPSIN 7-DEHYDROGENASE"/>
    <property type="match status" value="1"/>
</dbReference>
<dbReference type="CDD" id="cd05233">
    <property type="entry name" value="SDR_c"/>
    <property type="match status" value="1"/>
</dbReference>
<accession>H2C3L5</accession>
<dbReference type="PANTHER" id="PTHR43477">
    <property type="entry name" value="DIHYDROANTICAPSIN 7-DEHYDROGENASE"/>
    <property type="match status" value="1"/>
</dbReference>
<evidence type="ECO:0000313" key="4">
    <source>
        <dbReference type="Proteomes" id="UP000003980"/>
    </source>
</evidence>
<dbReference type="InterPro" id="IPR036291">
    <property type="entry name" value="NAD(P)-bd_dom_sf"/>
</dbReference>
<dbReference type="HOGENOM" id="CLU_010194_1_2_2"/>
<dbReference type="PRINTS" id="PR00081">
    <property type="entry name" value="GDHRDH"/>
</dbReference>
<gene>
    <name evidence="3" type="ORF">MetMK1DRAFT_00013400</name>
</gene>